<organism evidence="1 2">
    <name type="scientific">Irpex rosettiformis</name>
    <dbReference type="NCBI Taxonomy" id="378272"/>
    <lineage>
        <taxon>Eukaryota</taxon>
        <taxon>Fungi</taxon>
        <taxon>Dikarya</taxon>
        <taxon>Basidiomycota</taxon>
        <taxon>Agaricomycotina</taxon>
        <taxon>Agaricomycetes</taxon>
        <taxon>Polyporales</taxon>
        <taxon>Irpicaceae</taxon>
        <taxon>Irpex</taxon>
    </lineage>
</organism>
<name>A0ACB8TZ20_9APHY</name>
<sequence>MPWPVLVPAIELWRTLAGVLLGTVTFAFTVSPASGVPSGFPASGNGLWYTSPGVAWVTDWLPIGNGYLAAMTPGGTIQETTQLNIESLWSGGPFQDQNYNGGNKEPSERGQMAQAMHNIRQTIFRDGTIDNVEVLATPPGAYGSYAGSGYLITTLDISLNSSVTGYGRLLDLDQGTAGVTWRQDNSSFSRTTFCSHPTRACVQHLVNPSSENTVLPTITHTFSSDLESGLPKANVSCFDTSTLLVTGNVANPGMAYELLFRVVVLGKGSRVTCQPTGMGNATLTVENASEEWITWVGDTEYDMNAGNAASNYSFAKPLSEVHTSLVKLLDTATSERTSFKDVLAAHVAAYKTNKGDLALSFAANKNLDLSTLPPTDQLVAGYQTDVGNTYLEWLLFNFGRHLFACSAPGTLPSNLQGKWALDTSPPWSADYHSNINIQMNYWFAEITGAPSHAVTPLFDYIEKTWAPRGAETALTLYNISQGFVTHNEMNIFGHTGMKLSGNSAQWADYPESAVWMMVHVWDHFDFTGDVQWWRAQGWPLLKGAAAFHLDKLIPDDYSNDTTLVVAPCNSPEQVPITFGCAHAQQLIWQLLNAVEKGWEASGDDDIAFLEEVRTKRAQMDKGIHIGSWGQLQEWKLDMDSPNDTHRHLSHLIGMYPGYALASYNSTIQGPPAPSRNTTYTKSQVLDAAKTSLIHRGNGTGPDADSGWEKVWRAAMWAQFGDAQAFYHQLTYSIERNFGPNLFSLYNPLDSNPIFQIDANFGYPAALLNALIQIPDVPSSDVPYDIVLLPALPQAWSSGSLTNVSLRGGLAIDFSWESAKPTEVTLHSSRATRDRRVNVSFNGTLKAEVVVRVGRAYPIVF</sequence>
<dbReference type="EMBL" id="MU274919">
    <property type="protein sequence ID" value="KAI0087261.1"/>
    <property type="molecule type" value="Genomic_DNA"/>
</dbReference>
<evidence type="ECO:0000313" key="2">
    <source>
        <dbReference type="Proteomes" id="UP001055072"/>
    </source>
</evidence>
<keyword evidence="2" id="KW-1185">Reference proteome</keyword>
<dbReference type="Proteomes" id="UP001055072">
    <property type="component" value="Unassembled WGS sequence"/>
</dbReference>
<reference evidence="1" key="1">
    <citation type="journal article" date="2021" name="Environ. Microbiol.">
        <title>Gene family expansions and transcriptome signatures uncover fungal adaptations to wood decay.</title>
        <authorList>
            <person name="Hage H."/>
            <person name="Miyauchi S."/>
            <person name="Viragh M."/>
            <person name="Drula E."/>
            <person name="Min B."/>
            <person name="Chaduli D."/>
            <person name="Navarro D."/>
            <person name="Favel A."/>
            <person name="Norest M."/>
            <person name="Lesage-Meessen L."/>
            <person name="Balint B."/>
            <person name="Merenyi Z."/>
            <person name="de Eugenio L."/>
            <person name="Morin E."/>
            <person name="Martinez A.T."/>
            <person name="Baldrian P."/>
            <person name="Stursova M."/>
            <person name="Martinez M.J."/>
            <person name="Novotny C."/>
            <person name="Magnuson J.K."/>
            <person name="Spatafora J.W."/>
            <person name="Maurice S."/>
            <person name="Pangilinan J."/>
            <person name="Andreopoulos W."/>
            <person name="LaButti K."/>
            <person name="Hundley H."/>
            <person name="Na H."/>
            <person name="Kuo A."/>
            <person name="Barry K."/>
            <person name="Lipzen A."/>
            <person name="Henrissat B."/>
            <person name="Riley R."/>
            <person name="Ahrendt S."/>
            <person name="Nagy L.G."/>
            <person name="Grigoriev I.V."/>
            <person name="Martin F."/>
            <person name="Rosso M.N."/>
        </authorList>
    </citation>
    <scope>NUCLEOTIDE SEQUENCE</scope>
    <source>
        <strain evidence="1">CBS 384.51</strain>
    </source>
</reference>
<protein>
    <submittedName>
        <fullName evidence="1">Glycoside hydrolase family 95 protein</fullName>
    </submittedName>
</protein>
<accession>A0ACB8TZ20</accession>
<keyword evidence="1" id="KW-0378">Hydrolase</keyword>
<proteinExistence type="predicted"/>
<comment type="caution">
    <text evidence="1">The sequence shown here is derived from an EMBL/GenBank/DDBJ whole genome shotgun (WGS) entry which is preliminary data.</text>
</comment>
<gene>
    <name evidence="1" type="ORF">BDY19DRAFT_957064</name>
</gene>
<evidence type="ECO:0000313" key="1">
    <source>
        <dbReference type="EMBL" id="KAI0087261.1"/>
    </source>
</evidence>